<dbReference type="AlphaFoldDB" id="A0A101U3S2"/>
<comment type="caution">
    <text evidence="1">The sequence shown here is derived from an EMBL/GenBank/DDBJ whole genome shotgun (WGS) entry which is preliminary data.</text>
</comment>
<evidence type="ECO:0008006" key="3">
    <source>
        <dbReference type="Google" id="ProtNLM"/>
    </source>
</evidence>
<dbReference type="Proteomes" id="UP000053429">
    <property type="component" value="Unassembled WGS sequence"/>
</dbReference>
<accession>A0A101U3S2</accession>
<dbReference type="EMBL" id="LMWY01000016">
    <property type="protein sequence ID" value="KUO03643.1"/>
    <property type="molecule type" value="Genomic_DNA"/>
</dbReference>
<protein>
    <recommendedName>
        <fullName evidence="3">RNA-binding protein</fullName>
    </recommendedName>
</protein>
<name>A0A101U3S2_9ACTN</name>
<evidence type="ECO:0000313" key="2">
    <source>
        <dbReference type="Proteomes" id="UP000053429"/>
    </source>
</evidence>
<keyword evidence="2" id="KW-1185">Reference proteome</keyword>
<sequence length="104" mass="11231">MDEYAWPTGPDLPTAGVVLQSWAATVAALPVGTHITGEVIGRQPFGVFIRMDGVPNAVALAEITAMPLGMELPALGASVEGEVFWHTHNHQVRIRLDEWRTSAE</sequence>
<dbReference type="STRING" id="661399.AQJ67_15075"/>
<proteinExistence type="predicted"/>
<organism evidence="1 2">
    <name type="scientific">Streptomyces caeruleatus</name>
    <dbReference type="NCBI Taxonomy" id="661399"/>
    <lineage>
        <taxon>Bacteria</taxon>
        <taxon>Bacillati</taxon>
        <taxon>Actinomycetota</taxon>
        <taxon>Actinomycetes</taxon>
        <taxon>Kitasatosporales</taxon>
        <taxon>Streptomycetaceae</taxon>
        <taxon>Streptomyces</taxon>
    </lineage>
</organism>
<reference evidence="1 2" key="1">
    <citation type="submission" date="2015-10" db="EMBL/GenBank/DDBJ databases">
        <title>Draft genome sequence of Streptomyces caeruleatus NRRL B-24802, type strain for the species Streptomyces caeruleatus.</title>
        <authorList>
            <person name="Ruckert C."/>
            <person name="Winkler A."/>
            <person name="Kalinowski J."/>
            <person name="Kampfer P."/>
            <person name="Glaeser S."/>
        </authorList>
    </citation>
    <scope>NUCLEOTIDE SEQUENCE [LARGE SCALE GENOMIC DNA]</scope>
    <source>
        <strain evidence="1 2">NRRL B-24802</strain>
    </source>
</reference>
<evidence type="ECO:0000313" key="1">
    <source>
        <dbReference type="EMBL" id="KUO03643.1"/>
    </source>
</evidence>
<gene>
    <name evidence="1" type="ORF">AQJ67_15075</name>
</gene>